<dbReference type="PANTHER" id="PTHR34671:SF11">
    <property type="entry name" value="EM-LIKE PROTEIN GEA1"/>
    <property type="match status" value="1"/>
</dbReference>
<feature type="compositionally biased region" description="Basic and acidic residues" evidence="1">
    <location>
        <begin position="63"/>
        <end position="97"/>
    </location>
</feature>
<accession>A0AAV5KBR6</accession>
<feature type="compositionally biased region" description="Basic and acidic residues" evidence="1">
    <location>
        <begin position="1"/>
        <end position="18"/>
    </location>
</feature>
<comment type="caution">
    <text evidence="2">The sequence shown here is derived from an EMBL/GenBank/DDBJ whole genome shotgun (WGS) entry which is preliminary data.</text>
</comment>
<protein>
    <submittedName>
        <fullName evidence="2">Uncharacterized protein</fullName>
    </submittedName>
</protein>
<organism evidence="2 3">
    <name type="scientific">Rubroshorea leprosula</name>
    <dbReference type="NCBI Taxonomy" id="152421"/>
    <lineage>
        <taxon>Eukaryota</taxon>
        <taxon>Viridiplantae</taxon>
        <taxon>Streptophyta</taxon>
        <taxon>Embryophyta</taxon>
        <taxon>Tracheophyta</taxon>
        <taxon>Spermatophyta</taxon>
        <taxon>Magnoliopsida</taxon>
        <taxon>eudicotyledons</taxon>
        <taxon>Gunneridae</taxon>
        <taxon>Pentapetalae</taxon>
        <taxon>rosids</taxon>
        <taxon>malvids</taxon>
        <taxon>Malvales</taxon>
        <taxon>Dipterocarpaceae</taxon>
        <taxon>Rubroshorea</taxon>
    </lineage>
</organism>
<dbReference type="GO" id="GO:0009737">
    <property type="term" value="P:response to abscisic acid"/>
    <property type="evidence" value="ECO:0007669"/>
    <property type="project" value="TreeGrafter"/>
</dbReference>
<reference evidence="2 3" key="1">
    <citation type="journal article" date="2021" name="Commun. Biol.">
        <title>The genome of Shorea leprosula (Dipterocarpaceae) highlights the ecological relevance of drought in aseasonal tropical rainforests.</title>
        <authorList>
            <person name="Ng K.K.S."/>
            <person name="Kobayashi M.J."/>
            <person name="Fawcett J.A."/>
            <person name="Hatakeyama M."/>
            <person name="Paape T."/>
            <person name="Ng C.H."/>
            <person name="Ang C.C."/>
            <person name="Tnah L.H."/>
            <person name="Lee C.T."/>
            <person name="Nishiyama T."/>
            <person name="Sese J."/>
            <person name="O'Brien M.J."/>
            <person name="Copetti D."/>
            <person name="Mohd Noor M.I."/>
            <person name="Ong R.C."/>
            <person name="Putra M."/>
            <person name="Sireger I.Z."/>
            <person name="Indrioko S."/>
            <person name="Kosugi Y."/>
            <person name="Izuno A."/>
            <person name="Isagi Y."/>
            <person name="Lee S.L."/>
            <person name="Shimizu K.K."/>
        </authorList>
    </citation>
    <scope>NUCLEOTIDE SEQUENCE [LARGE SCALE GENOMIC DNA]</scope>
    <source>
        <strain evidence="2">214</strain>
    </source>
</reference>
<name>A0AAV5KBR6_9ROSI</name>
<dbReference type="PANTHER" id="PTHR34671">
    <property type="entry name" value="EM-LIKE PROTEIN GEA1"/>
    <property type="match status" value="1"/>
</dbReference>
<dbReference type="Proteomes" id="UP001054252">
    <property type="component" value="Unassembled WGS sequence"/>
</dbReference>
<evidence type="ECO:0000256" key="1">
    <source>
        <dbReference type="SAM" id="MobiDB-lite"/>
    </source>
</evidence>
<sequence length="130" mass="14254">MSFQQDREELDGRARKGEVVVPGGTGGKSLEAQEHLAEGRATEVRGGRSTGARRVPGVNWAVKRSEHEEGADGDGRHGEMGREGELSTMDKSEGQRAEEEDISTNPSSELRQSGSYEFFFFGIMLPLRVE</sequence>
<dbReference type="InterPro" id="IPR038956">
    <property type="entry name" value="LEA_5"/>
</dbReference>
<gene>
    <name evidence="2" type="ORF">SLEP1_g31917</name>
</gene>
<dbReference type="GO" id="GO:0005829">
    <property type="term" value="C:cytosol"/>
    <property type="evidence" value="ECO:0007669"/>
    <property type="project" value="TreeGrafter"/>
</dbReference>
<dbReference type="AlphaFoldDB" id="A0AAV5KBR6"/>
<dbReference type="Pfam" id="PF00477">
    <property type="entry name" value="LEA_5"/>
    <property type="match status" value="1"/>
</dbReference>
<feature type="compositionally biased region" description="Basic and acidic residues" evidence="1">
    <location>
        <begin position="31"/>
        <end position="46"/>
    </location>
</feature>
<evidence type="ECO:0000313" key="2">
    <source>
        <dbReference type="EMBL" id="GKV22011.1"/>
    </source>
</evidence>
<dbReference type="EMBL" id="BPVZ01000059">
    <property type="protein sequence ID" value="GKV22011.1"/>
    <property type="molecule type" value="Genomic_DNA"/>
</dbReference>
<proteinExistence type="predicted"/>
<evidence type="ECO:0000313" key="3">
    <source>
        <dbReference type="Proteomes" id="UP001054252"/>
    </source>
</evidence>
<feature type="region of interest" description="Disordered" evidence="1">
    <location>
        <begin position="1"/>
        <end position="110"/>
    </location>
</feature>
<dbReference type="InterPro" id="IPR000389">
    <property type="entry name" value="Small_hydrophilic_seed_prot"/>
</dbReference>
<keyword evidence="3" id="KW-1185">Reference proteome</keyword>